<keyword evidence="2" id="KW-1185">Reference proteome</keyword>
<dbReference type="Proteomes" id="UP000283383">
    <property type="component" value="Unassembled WGS sequence"/>
</dbReference>
<dbReference type="AlphaFoldDB" id="A0A420IVU6"/>
<sequence length="149" mass="16807">MTITTRLEVNPKCYILPNNASADAVKDVLFSCAIACTSDNGSLMQYKNLIVTYTNCILNGILLKVPKNHINQHRLTESDLTTLATIRQEIDTITRDPTALIPVGIFARFRCNWDLSRPNESTNGDCRDMGVQMRITNWQHMKLLGMHVV</sequence>
<protein>
    <submittedName>
        <fullName evidence="1">Uncharacterized protein</fullName>
    </submittedName>
</protein>
<evidence type="ECO:0000313" key="2">
    <source>
        <dbReference type="Proteomes" id="UP000283383"/>
    </source>
</evidence>
<proteinExistence type="predicted"/>
<organism evidence="1 2">
    <name type="scientific">Golovinomyces cichoracearum</name>
    <dbReference type="NCBI Taxonomy" id="62708"/>
    <lineage>
        <taxon>Eukaryota</taxon>
        <taxon>Fungi</taxon>
        <taxon>Dikarya</taxon>
        <taxon>Ascomycota</taxon>
        <taxon>Pezizomycotina</taxon>
        <taxon>Leotiomycetes</taxon>
        <taxon>Erysiphales</taxon>
        <taxon>Erysiphaceae</taxon>
        <taxon>Golovinomyces</taxon>
    </lineage>
</organism>
<accession>A0A420IVU6</accession>
<evidence type="ECO:0000313" key="1">
    <source>
        <dbReference type="EMBL" id="RKF78648.1"/>
    </source>
</evidence>
<reference evidence="1 2" key="1">
    <citation type="journal article" date="2018" name="BMC Genomics">
        <title>Comparative genome analyses reveal sequence features reflecting distinct modes of host-adaptation between dicot and monocot powdery mildew.</title>
        <authorList>
            <person name="Wu Y."/>
            <person name="Ma X."/>
            <person name="Pan Z."/>
            <person name="Kale S.D."/>
            <person name="Song Y."/>
            <person name="King H."/>
            <person name="Zhang Q."/>
            <person name="Presley C."/>
            <person name="Deng X."/>
            <person name="Wei C.I."/>
            <person name="Xiao S."/>
        </authorList>
    </citation>
    <scope>NUCLEOTIDE SEQUENCE [LARGE SCALE GENOMIC DNA]</scope>
    <source>
        <strain evidence="1">UMSG3</strain>
    </source>
</reference>
<name>A0A420IVU6_9PEZI</name>
<comment type="caution">
    <text evidence="1">The sequence shown here is derived from an EMBL/GenBank/DDBJ whole genome shotgun (WGS) entry which is preliminary data.</text>
</comment>
<dbReference type="EMBL" id="MCBQ01006254">
    <property type="protein sequence ID" value="RKF78648.1"/>
    <property type="molecule type" value="Genomic_DNA"/>
</dbReference>
<gene>
    <name evidence="1" type="ORF">GcM3_062022</name>
</gene>